<feature type="domain" description="TPM" evidence="3">
    <location>
        <begin position="35"/>
        <end position="157"/>
    </location>
</feature>
<dbReference type="Pfam" id="PF04536">
    <property type="entry name" value="TPM_phosphatase"/>
    <property type="match status" value="1"/>
</dbReference>
<dbReference type="InterPro" id="IPR007621">
    <property type="entry name" value="TPM_dom"/>
</dbReference>
<feature type="coiled-coil region" evidence="1">
    <location>
        <begin position="40"/>
        <end position="67"/>
    </location>
</feature>
<dbReference type="Gene3D" id="3.10.310.50">
    <property type="match status" value="1"/>
</dbReference>
<evidence type="ECO:0000313" key="5">
    <source>
        <dbReference type="Proteomes" id="UP000662783"/>
    </source>
</evidence>
<gene>
    <name evidence="4" type="ORF">JR347_03930</name>
</gene>
<evidence type="ECO:0000313" key="4">
    <source>
        <dbReference type="EMBL" id="QSE98238.1"/>
    </source>
</evidence>
<dbReference type="RefSeq" id="WP_205722749.1">
    <property type="nucleotide sequence ID" value="NZ_CP070608.1"/>
</dbReference>
<proteinExistence type="predicted"/>
<dbReference type="PANTHER" id="PTHR30373:SF2">
    <property type="entry name" value="UPF0603 PROTEIN YGCG"/>
    <property type="match status" value="1"/>
</dbReference>
<dbReference type="KEGG" id="fuv:JR347_03930"/>
<protein>
    <submittedName>
        <fullName evidence="4">YgcG family protein</fullName>
    </submittedName>
</protein>
<accession>A0A974WMM3</accession>
<sequence>MIRPNHLFILCLLILCPFITKGQDVQPIPQLWARVTDQTNTLSSGEVQQLENRLESLEKSKGSQIAVLIVPTTGPEPIEDYSIRVADKWKIGREGIDDGVILLIAKNDRKLRIEVGYGLEGAITDLQSKRIIEEYITPNFKQGDFYGGISEGVEALAGLIAGEELPEPTNSDYTSSEDGSGWWFAIFMFSMVVGGISSSKYGKWKGAGIGAVVAFLTGTLLIGLFAGIGISFFLFIITALSGGGGGGGGRYYGGGYSGGGSSSFGGGGGFSGGGGSFGGGGASGSW</sequence>
<keyword evidence="2" id="KW-1133">Transmembrane helix</keyword>
<dbReference type="PANTHER" id="PTHR30373">
    <property type="entry name" value="UPF0603 PROTEIN YGCG"/>
    <property type="match status" value="1"/>
</dbReference>
<keyword evidence="2" id="KW-0812">Transmembrane</keyword>
<feature type="transmembrane region" description="Helical" evidence="2">
    <location>
        <begin position="180"/>
        <end position="197"/>
    </location>
</feature>
<evidence type="ECO:0000259" key="3">
    <source>
        <dbReference type="Pfam" id="PF04536"/>
    </source>
</evidence>
<dbReference type="AlphaFoldDB" id="A0A974WMM3"/>
<name>A0A974WMM3_9BACT</name>
<evidence type="ECO:0000256" key="2">
    <source>
        <dbReference type="SAM" id="Phobius"/>
    </source>
</evidence>
<keyword evidence="5" id="KW-1185">Reference proteome</keyword>
<organism evidence="4 5">
    <name type="scientific">Fulvivirga lutea</name>
    <dbReference type="NCBI Taxonomy" id="2810512"/>
    <lineage>
        <taxon>Bacteria</taxon>
        <taxon>Pseudomonadati</taxon>
        <taxon>Bacteroidota</taxon>
        <taxon>Cytophagia</taxon>
        <taxon>Cytophagales</taxon>
        <taxon>Fulvivirgaceae</taxon>
        <taxon>Fulvivirga</taxon>
    </lineage>
</organism>
<evidence type="ECO:0000256" key="1">
    <source>
        <dbReference type="SAM" id="Coils"/>
    </source>
</evidence>
<reference evidence="4" key="1">
    <citation type="submission" date="2021-02" db="EMBL/GenBank/DDBJ databases">
        <title>Fulvivirga sp. S481 isolated from sea water.</title>
        <authorList>
            <person name="Bae S.S."/>
            <person name="Baek K."/>
        </authorList>
    </citation>
    <scope>NUCLEOTIDE SEQUENCE</scope>
    <source>
        <strain evidence="4">S481</strain>
    </source>
</reference>
<keyword evidence="1" id="KW-0175">Coiled coil</keyword>
<keyword evidence="2" id="KW-0472">Membrane</keyword>
<dbReference type="EMBL" id="CP070608">
    <property type="protein sequence ID" value="QSE98238.1"/>
    <property type="molecule type" value="Genomic_DNA"/>
</dbReference>
<feature type="transmembrane region" description="Helical" evidence="2">
    <location>
        <begin position="209"/>
        <end position="237"/>
    </location>
</feature>
<dbReference type="Proteomes" id="UP000662783">
    <property type="component" value="Chromosome"/>
</dbReference>